<dbReference type="Gene3D" id="3.30.450.80">
    <property type="entry name" value="Transcription factor LuxR-like, autoinducer-binding domain"/>
    <property type="match status" value="1"/>
</dbReference>
<evidence type="ECO:0000256" key="3">
    <source>
        <dbReference type="ARBA" id="ARBA00023163"/>
    </source>
</evidence>
<dbReference type="OrthoDB" id="3170288at2"/>
<reference evidence="5 6" key="1">
    <citation type="submission" date="2018-09" db="EMBL/GenBank/DDBJ databases">
        <title>Altererythrobacter sp.Ery1 and Ery12, the genome sequencing of novel strains in genus Alterythrobacter.</title>
        <authorList>
            <person name="Cheng H."/>
            <person name="Wu Y.-H."/>
            <person name="Fang C."/>
            <person name="Xu X.-W."/>
        </authorList>
    </citation>
    <scope>NUCLEOTIDE SEQUENCE [LARGE SCALE GENOMIC DNA]</scope>
    <source>
        <strain evidence="5 6">Ery12</strain>
    </source>
</reference>
<accession>A0A419R5J1</accession>
<organism evidence="5 6">
    <name type="scientific">Tsuneonella suprasediminis</name>
    <dbReference type="NCBI Taxonomy" id="2306996"/>
    <lineage>
        <taxon>Bacteria</taxon>
        <taxon>Pseudomonadati</taxon>
        <taxon>Pseudomonadota</taxon>
        <taxon>Alphaproteobacteria</taxon>
        <taxon>Sphingomonadales</taxon>
        <taxon>Erythrobacteraceae</taxon>
        <taxon>Tsuneonella</taxon>
    </lineage>
</organism>
<keyword evidence="1" id="KW-0805">Transcription regulation</keyword>
<keyword evidence="6" id="KW-1185">Reference proteome</keyword>
<dbReference type="RefSeq" id="WP_120106541.1">
    <property type="nucleotide sequence ID" value="NZ_RAHJ01000004.1"/>
</dbReference>
<keyword evidence="2" id="KW-0238">DNA-binding</keyword>
<evidence type="ECO:0000256" key="2">
    <source>
        <dbReference type="ARBA" id="ARBA00023125"/>
    </source>
</evidence>
<evidence type="ECO:0000259" key="4">
    <source>
        <dbReference type="PROSITE" id="PS50043"/>
    </source>
</evidence>
<proteinExistence type="predicted"/>
<dbReference type="InterPro" id="IPR005143">
    <property type="entry name" value="TF_LuxR_autoind-bd_dom"/>
</dbReference>
<dbReference type="PANTHER" id="PTHR44688:SF16">
    <property type="entry name" value="DNA-BINDING TRANSCRIPTIONAL ACTIVATOR DEVR_DOSR"/>
    <property type="match status" value="1"/>
</dbReference>
<dbReference type="InterPro" id="IPR000792">
    <property type="entry name" value="Tscrpt_reg_LuxR_C"/>
</dbReference>
<dbReference type="GO" id="GO:0003677">
    <property type="term" value="F:DNA binding"/>
    <property type="evidence" value="ECO:0007669"/>
    <property type="project" value="UniProtKB-KW"/>
</dbReference>
<evidence type="ECO:0000256" key="1">
    <source>
        <dbReference type="ARBA" id="ARBA00023015"/>
    </source>
</evidence>
<dbReference type="CDD" id="cd06170">
    <property type="entry name" value="LuxR_C_like"/>
    <property type="match status" value="1"/>
</dbReference>
<dbReference type="SUPFAM" id="SSF75516">
    <property type="entry name" value="Pheromone-binding domain of LuxR-like quorum-sensing transcription factors"/>
    <property type="match status" value="1"/>
</dbReference>
<dbReference type="PANTHER" id="PTHR44688">
    <property type="entry name" value="DNA-BINDING TRANSCRIPTIONAL ACTIVATOR DEVR_DOSR"/>
    <property type="match status" value="1"/>
</dbReference>
<dbReference type="PRINTS" id="PR00038">
    <property type="entry name" value="HTHLUXR"/>
</dbReference>
<gene>
    <name evidence="5" type="ORF">D6858_01550</name>
</gene>
<dbReference type="AlphaFoldDB" id="A0A419R5J1"/>
<sequence length="239" mass="26295">MIIDVLNAATFAVARAQTRADLEKALQNAVTALGFDSFNLSCGKSDKREFMLDPTISSWTEADMKLYDQDRWAERDPLLAYAASGGEVRGWHVADWRTENEEEYARYLEYSGLKGGVTAPLNSPSGALAAMTVLSATKDKFDSQTIRSIPLLGSIAMMRLETLGYDKSGLATPKTVLADLTDHQMEILRWAAQGKSNGDIGQIIGQKKRTVDYHMKTILKKLGVSTKVQAVAIYSCSFE</sequence>
<dbReference type="Pfam" id="PF00196">
    <property type="entry name" value="GerE"/>
    <property type="match status" value="1"/>
</dbReference>
<dbReference type="GO" id="GO:0006355">
    <property type="term" value="P:regulation of DNA-templated transcription"/>
    <property type="evidence" value="ECO:0007669"/>
    <property type="project" value="InterPro"/>
</dbReference>
<dbReference type="EMBL" id="RAHJ01000004">
    <property type="protein sequence ID" value="RJX70844.1"/>
    <property type="molecule type" value="Genomic_DNA"/>
</dbReference>
<dbReference type="InterPro" id="IPR036388">
    <property type="entry name" value="WH-like_DNA-bd_sf"/>
</dbReference>
<dbReference type="SUPFAM" id="SSF46894">
    <property type="entry name" value="C-terminal effector domain of the bipartite response regulators"/>
    <property type="match status" value="1"/>
</dbReference>
<evidence type="ECO:0000313" key="5">
    <source>
        <dbReference type="EMBL" id="RJX70844.1"/>
    </source>
</evidence>
<dbReference type="InterPro" id="IPR036693">
    <property type="entry name" value="TF_LuxR_autoind-bd_dom_sf"/>
</dbReference>
<dbReference type="InterPro" id="IPR016032">
    <property type="entry name" value="Sig_transdc_resp-reg_C-effctor"/>
</dbReference>
<dbReference type="Pfam" id="PF03472">
    <property type="entry name" value="Autoind_bind"/>
    <property type="match status" value="1"/>
</dbReference>
<dbReference type="Proteomes" id="UP000284322">
    <property type="component" value="Unassembled WGS sequence"/>
</dbReference>
<dbReference type="Gene3D" id="1.10.10.10">
    <property type="entry name" value="Winged helix-like DNA-binding domain superfamily/Winged helix DNA-binding domain"/>
    <property type="match status" value="1"/>
</dbReference>
<protein>
    <submittedName>
        <fullName evidence="5">LuxR family transcriptional regulator</fullName>
    </submittedName>
</protein>
<dbReference type="SMART" id="SM00421">
    <property type="entry name" value="HTH_LUXR"/>
    <property type="match status" value="1"/>
</dbReference>
<name>A0A419R5J1_9SPHN</name>
<evidence type="ECO:0000313" key="6">
    <source>
        <dbReference type="Proteomes" id="UP000284322"/>
    </source>
</evidence>
<dbReference type="PROSITE" id="PS50043">
    <property type="entry name" value="HTH_LUXR_2"/>
    <property type="match status" value="1"/>
</dbReference>
<feature type="domain" description="HTH luxR-type" evidence="4">
    <location>
        <begin position="173"/>
        <end position="238"/>
    </location>
</feature>
<comment type="caution">
    <text evidence="5">The sequence shown here is derived from an EMBL/GenBank/DDBJ whole genome shotgun (WGS) entry which is preliminary data.</text>
</comment>
<keyword evidence="3" id="KW-0804">Transcription</keyword>